<dbReference type="InterPro" id="IPR003439">
    <property type="entry name" value="ABC_transporter-like_ATP-bd"/>
</dbReference>
<feature type="transmembrane region" description="Helical" evidence="11">
    <location>
        <begin position="67"/>
        <end position="87"/>
    </location>
</feature>
<protein>
    <submittedName>
        <fullName evidence="14">ATP-binding cassette, subfamily B</fullName>
    </submittedName>
</protein>
<evidence type="ECO:0000256" key="7">
    <source>
        <dbReference type="ARBA" id="ARBA00022840"/>
    </source>
</evidence>
<dbReference type="GO" id="GO:0016887">
    <property type="term" value="F:ATP hydrolysis activity"/>
    <property type="evidence" value="ECO:0007669"/>
    <property type="project" value="InterPro"/>
</dbReference>
<evidence type="ECO:0000256" key="3">
    <source>
        <dbReference type="ARBA" id="ARBA00022475"/>
    </source>
</evidence>
<dbReference type="InterPro" id="IPR003593">
    <property type="entry name" value="AAA+_ATPase"/>
</dbReference>
<keyword evidence="2" id="KW-0813">Transport</keyword>
<dbReference type="PROSITE" id="PS00211">
    <property type="entry name" value="ABC_TRANSPORTER_1"/>
    <property type="match status" value="1"/>
</dbReference>
<dbReference type="PANTHER" id="PTHR43394">
    <property type="entry name" value="ATP-DEPENDENT PERMEASE MDL1, MITOCHONDRIAL"/>
    <property type="match status" value="1"/>
</dbReference>
<dbReference type="SUPFAM" id="SSF90123">
    <property type="entry name" value="ABC transporter transmembrane region"/>
    <property type="match status" value="1"/>
</dbReference>
<dbReference type="SUPFAM" id="SSF52540">
    <property type="entry name" value="P-loop containing nucleoside triphosphate hydrolases"/>
    <property type="match status" value="1"/>
</dbReference>
<evidence type="ECO:0000313" key="14">
    <source>
        <dbReference type="EMBL" id="SFI95975.1"/>
    </source>
</evidence>
<comment type="similarity">
    <text evidence="10">Belongs to the ABC transporter superfamily. Siderophore-Fe(3+) uptake transporter (SIUT) (TC 3.A.1.21) family.</text>
</comment>
<dbReference type="OrthoDB" id="9806127at2"/>
<feature type="transmembrane region" description="Helical" evidence="11">
    <location>
        <begin position="287"/>
        <end position="311"/>
    </location>
</feature>
<evidence type="ECO:0000256" key="2">
    <source>
        <dbReference type="ARBA" id="ARBA00022448"/>
    </source>
</evidence>
<feature type="transmembrane region" description="Helical" evidence="11">
    <location>
        <begin position="170"/>
        <end position="188"/>
    </location>
</feature>
<evidence type="ECO:0000259" key="12">
    <source>
        <dbReference type="PROSITE" id="PS50893"/>
    </source>
</evidence>
<dbReference type="SMART" id="SM00382">
    <property type="entry name" value="AAA"/>
    <property type="match status" value="1"/>
</dbReference>
<dbReference type="InterPro" id="IPR036640">
    <property type="entry name" value="ABC1_TM_sf"/>
</dbReference>
<evidence type="ECO:0000259" key="13">
    <source>
        <dbReference type="PROSITE" id="PS50929"/>
    </source>
</evidence>
<keyword evidence="9 11" id="KW-0472">Membrane</keyword>
<dbReference type="STRING" id="1005945.SAMN05216561_11585"/>
<feature type="transmembrane region" description="Helical" evidence="11">
    <location>
        <begin position="141"/>
        <end position="164"/>
    </location>
</feature>
<dbReference type="Gene3D" id="3.40.50.300">
    <property type="entry name" value="P-loop containing nucleotide triphosphate hydrolases"/>
    <property type="match status" value="1"/>
</dbReference>
<dbReference type="Proteomes" id="UP000198649">
    <property type="component" value="Unassembled WGS sequence"/>
</dbReference>
<evidence type="ECO:0000256" key="11">
    <source>
        <dbReference type="SAM" id="Phobius"/>
    </source>
</evidence>
<dbReference type="RefSeq" id="WP_091115780.1">
    <property type="nucleotide sequence ID" value="NZ_BKAF01000023.1"/>
</dbReference>
<feature type="domain" description="ABC transporter" evidence="12">
    <location>
        <begin position="345"/>
        <end position="580"/>
    </location>
</feature>
<name>A0A1I3MGW6_9ACTN</name>
<evidence type="ECO:0000256" key="8">
    <source>
        <dbReference type="ARBA" id="ARBA00022989"/>
    </source>
</evidence>
<keyword evidence="7 14" id="KW-0067">ATP-binding</keyword>
<feature type="transmembrane region" description="Helical" evidence="11">
    <location>
        <begin position="28"/>
        <end position="47"/>
    </location>
</feature>
<evidence type="ECO:0000256" key="10">
    <source>
        <dbReference type="ARBA" id="ARBA00023455"/>
    </source>
</evidence>
<dbReference type="AlphaFoldDB" id="A0A1I3MGW6"/>
<dbReference type="CDD" id="cd18543">
    <property type="entry name" value="ABC_6TM_Rv0194_D1_like"/>
    <property type="match status" value="1"/>
</dbReference>
<accession>A0A1I3MGW6</accession>
<dbReference type="GO" id="GO:0005886">
    <property type="term" value="C:plasma membrane"/>
    <property type="evidence" value="ECO:0007669"/>
    <property type="project" value="UniProtKB-SubCell"/>
</dbReference>
<sequence length="589" mass="63710">MSATTDQEPPAGVRSLWRLRGYLRPHRTALAIMLGTSLVGVGLSIAIPLLTKAIIDGPITDRDISPVLPLGLLALGLGVLEAVLIFWRRWVQSTAVLGVETAMRGDLYARLQVLPMSFHSKWQSGQLLSRVTTDLSAIRRFAGFGMLFLVINILQVTVVTAVLLAMYWPLGLVVAATAAPIVWLSMRFEKRYVVVSRRVQDEQGDLATLAEEGAVGIRVIKSFGRSEHVSRQYEDAARGLRATSMDKVRLSAKFWTFLEVIPNLAVVVVLLLGAIGVGNGRLTPGELVAFITLMLSLVWPVSSLGVILAMAQEAMTAAARVLEIFDTEPDIVSGDRRVDQPRGHLRFEHVDFAFPDAPDEPVLRDVNLDLAPGETVALVGATGSGKTILTALVPRLYDVTAGRITIDGIDVRDLELAHLRTLVATAFEEPTLFSMSARENLTLGRADASDADIDEALEIAQAQFAHDLPWGLATRIGEQGMALSGGQRQRLALARAVLAQPMILVLDDTLSALDVHTEKLVEEALRRVLAATTGLVVAHRASTVLLADRVALIQDGTITHVGDHRELLGSVPAYRELLAADADHEAARA</sequence>
<proteinExistence type="inferred from homology"/>
<dbReference type="Gene3D" id="1.20.1560.10">
    <property type="entry name" value="ABC transporter type 1, transmembrane domain"/>
    <property type="match status" value="1"/>
</dbReference>
<feature type="domain" description="ABC transmembrane type-1" evidence="13">
    <location>
        <begin position="31"/>
        <end position="313"/>
    </location>
</feature>
<keyword evidence="3" id="KW-1003">Cell membrane</keyword>
<keyword evidence="15" id="KW-1185">Reference proteome</keyword>
<keyword evidence="6" id="KW-0547">Nucleotide-binding</keyword>
<dbReference type="GO" id="GO:0015421">
    <property type="term" value="F:ABC-type oligopeptide transporter activity"/>
    <property type="evidence" value="ECO:0007669"/>
    <property type="project" value="TreeGrafter"/>
</dbReference>
<evidence type="ECO:0000256" key="6">
    <source>
        <dbReference type="ARBA" id="ARBA00022741"/>
    </source>
</evidence>
<dbReference type="PROSITE" id="PS50893">
    <property type="entry name" value="ABC_TRANSPORTER_2"/>
    <property type="match status" value="1"/>
</dbReference>
<evidence type="ECO:0000256" key="9">
    <source>
        <dbReference type="ARBA" id="ARBA00023136"/>
    </source>
</evidence>
<dbReference type="PROSITE" id="PS50929">
    <property type="entry name" value="ABC_TM1F"/>
    <property type="match status" value="1"/>
</dbReference>
<dbReference type="InterPro" id="IPR039421">
    <property type="entry name" value="Type_1_exporter"/>
</dbReference>
<dbReference type="Pfam" id="PF00664">
    <property type="entry name" value="ABC_membrane"/>
    <property type="match status" value="1"/>
</dbReference>
<dbReference type="InterPro" id="IPR027417">
    <property type="entry name" value="P-loop_NTPase"/>
</dbReference>
<dbReference type="InterPro" id="IPR011527">
    <property type="entry name" value="ABC1_TM_dom"/>
</dbReference>
<dbReference type="Pfam" id="PF00005">
    <property type="entry name" value="ABC_tran"/>
    <property type="match status" value="1"/>
</dbReference>
<keyword evidence="4" id="KW-0997">Cell inner membrane</keyword>
<comment type="subcellular location">
    <subcellularLocation>
        <location evidence="1">Cell inner membrane</location>
        <topology evidence="1">Multi-pass membrane protein</topology>
    </subcellularLocation>
</comment>
<dbReference type="EMBL" id="FOQG01000015">
    <property type="protein sequence ID" value="SFI95975.1"/>
    <property type="molecule type" value="Genomic_DNA"/>
</dbReference>
<organism evidence="14 15">
    <name type="scientific">Nocardioides psychrotolerans</name>
    <dbReference type="NCBI Taxonomy" id="1005945"/>
    <lineage>
        <taxon>Bacteria</taxon>
        <taxon>Bacillati</taxon>
        <taxon>Actinomycetota</taxon>
        <taxon>Actinomycetes</taxon>
        <taxon>Propionibacteriales</taxon>
        <taxon>Nocardioidaceae</taxon>
        <taxon>Nocardioides</taxon>
    </lineage>
</organism>
<dbReference type="PANTHER" id="PTHR43394:SF1">
    <property type="entry name" value="ATP-BINDING CASSETTE SUB-FAMILY B MEMBER 10, MITOCHONDRIAL"/>
    <property type="match status" value="1"/>
</dbReference>
<evidence type="ECO:0000256" key="1">
    <source>
        <dbReference type="ARBA" id="ARBA00004429"/>
    </source>
</evidence>
<dbReference type="InterPro" id="IPR017871">
    <property type="entry name" value="ABC_transporter-like_CS"/>
</dbReference>
<dbReference type="FunFam" id="3.40.50.300:FF:000221">
    <property type="entry name" value="Multidrug ABC transporter ATP-binding protein"/>
    <property type="match status" value="1"/>
</dbReference>
<keyword evidence="5 11" id="KW-0812">Transmembrane</keyword>
<reference evidence="14 15" key="1">
    <citation type="submission" date="2016-10" db="EMBL/GenBank/DDBJ databases">
        <authorList>
            <person name="de Groot N.N."/>
        </authorList>
    </citation>
    <scope>NUCLEOTIDE SEQUENCE [LARGE SCALE GENOMIC DNA]</scope>
    <source>
        <strain evidence="14 15">CGMCC 1.11156</strain>
    </source>
</reference>
<evidence type="ECO:0000256" key="5">
    <source>
        <dbReference type="ARBA" id="ARBA00022692"/>
    </source>
</evidence>
<feature type="transmembrane region" description="Helical" evidence="11">
    <location>
        <begin position="254"/>
        <end position="275"/>
    </location>
</feature>
<gene>
    <name evidence="14" type="ORF">SAMN05216561_11585</name>
</gene>
<evidence type="ECO:0000256" key="4">
    <source>
        <dbReference type="ARBA" id="ARBA00022519"/>
    </source>
</evidence>
<keyword evidence="8 11" id="KW-1133">Transmembrane helix</keyword>
<evidence type="ECO:0000313" key="15">
    <source>
        <dbReference type="Proteomes" id="UP000198649"/>
    </source>
</evidence>
<dbReference type="GO" id="GO:0005524">
    <property type="term" value="F:ATP binding"/>
    <property type="evidence" value="ECO:0007669"/>
    <property type="project" value="UniProtKB-KW"/>
</dbReference>